<sequence>MTAGEESRGDGVVYTAEGGHGAVPVSDAPVEPKSRSVWPLWEVFLRGKRGLNHVHVGSLHAADGQMALHHARDLYTRRNEGVSIWVVRAEDITASSPDEKDPFFAPAGDKVYRHPTFYEIPDDVPHM</sequence>
<gene>
    <name evidence="2" type="ORF">SAMN05443575_0237</name>
</gene>
<reference evidence="2 3" key="1">
    <citation type="submission" date="2016-11" db="EMBL/GenBank/DDBJ databases">
        <authorList>
            <person name="Jaros S."/>
            <person name="Januszkiewicz K."/>
            <person name="Wedrychowicz H."/>
        </authorList>
    </citation>
    <scope>NUCLEOTIDE SEQUENCE [LARGE SCALE GENOMIC DNA]</scope>
    <source>
        <strain evidence="2 3">DSM 45627</strain>
    </source>
</reference>
<keyword evidence="3" id="KW-1185">Reference proteome</keyword>
<dbReference type="Proteomes" id="UP000186132">
    <property type="component" value="Unassembled WGS sequence"/>
</dbReference>
<evidence type="ECO:0000256" key="1">
    <source>
        <dbReference type="SAM" id="MobiDB-lite"/>
    </source>
</evidence>
<dbReference type="STRING" id="1206085.SAMN05443575_0237"/>
<proteinExistence type="predicted"/>
<organism evidence="2 3">
    <name type="scientific">Jatrophihabitans endophyticus</name>
    <dbReference type="NCBI Taxonomy" id="1206085"/>
    <lineage>
        <taxon>Bacteria</taxon>
        <taxon>Bacillati</taxon>
        <taxon>Actinomycetota</taxon>
        <taxon>Actinomycetes</taxon>
        <taxon>Jatrophihabitantales</taxon>
        <taxon>Jatrophihabitantaceae</taxon>
        <taxon>Jatrophihabitans</taxon>
    </lineage>
</organism>
<accession>A0A1M5CGM5</accession>
<dbReference type="AlphaFoldDB" id="A0A1M5CGM5"/>
<dbReference type="Pfam" id="PF06243">
    <property type="entry name" value="PaaB"/>
    <property type="match status" value="1"/>
</dbReference>
<dbReference type="EMBL" id="FQVU01000001">
    <property type="protein sequence ID" value="SHF53878.1"/>
    <property type="molecule type" value="Genomic_DNA"/>
</dbReference>
<evidence type="ECO:0000313" key="2">
    <source>
        <dbReference type="EMBL" id="SHF53878.1"/>
    </source>
</evidence>
<protein>
    <submittedName>
        <fullName evidence="2">Ring-1,2-phenylacetyl-CoA epoxidase subunit PaaB</fullName>
    </submittedName>
</protein>
<name>A0A1M5CGM5_9ACTN</name>
<dbReference type="InterPro" id="IPR038693">
    <property type="entry name" value="PaaB_sf"/>
</dbReference>
<evidence type="ECO:0000313" key="3">
    <source>
        <dbReference type="Proteomes" id="UP000186132"/>
    </source>
</evidence>
<dbReference type="InterPro" id="IPR009359">
    <property type="entry name" value="PaaB"/>
</dbReference>
<feature type="region of interest" description="Disordered" evidence="1">
    <location>
        <begin position="1"/>
        <end position="32"/>
    </location>
</feature>
<dbReference type="NCBIfam" id="TIGR02157">
    <property type="entry name" value="PA_CoA_Oxy2"/>
    <property type="match status" value="1"/>
</dbReference>
<dbReference type="Gene3D" id="3.10.20.520">
    <property type="entry name" value="Phenylacetic acid degradation B"/>
    <property type="match status" value="1"/>
</dbReference>